<reference evidence="1" key="1">
    <citation type="submission" date="2022-12" db="EMBL/GenBank/DDBJ databases">
        <authorList>
            <person name="Petersen C."/>
        </authorList>
    </citation>
    <scope>NUCLEOTIDE SEQUENCE</scope>
    <source>
        <strain evidence="1">IBT 17660</strain>
    </source>
</reference>
<keyword evidence="2" id="KW-1185">Reference proteome</keyword>
<name>A0A9X0BMX1_9EURO</name>
<proteinExistence type="predicted"/>
<sequence length="148" mass="17704">LLFYLIEYLLFKYIINKARSALSPLIYYKVLLRFKPLYSIYISSYLSSVFIETLAEYNIEDKVFSRDKIDREVVKASLREYKSIIIKRYYLDKLKAVKEKREEKLSKVKKDKPEDKPGDIIKVIIKDKLEDIPEERPLSINISIREKM</sequence>
<organism evidence="1 2">
    <name type="scientific">Penicillium desertorum</name>
    <dbReference type="NCBI Taxonomy" id="1303715"/>
    <lineage>
        <taxon>Eukaryota</taxon>
        <taxon>Fungi</taxon>
        <taxon>Dikarya</taxon>
        <taxon>Ascomycota</taxon>
        <taxon>Pezizomycotina</taxon>
        <taxon>Eurotiomycetes</taxon>
        <taxon>Eurotiomycetidae</taxon>
        <taxon>Eurotiales</taxon>
        <taxon>Aspergillaceae</taxon>
        <taxon>Penicillium</taxon>
    </lineage>
</organism>
<protein>
    <submittedName>
        <fullName evidence="1">Uncharacterized protein</fullName>
    </submittedName>
</protein>
<dbReference type="EMBL" id="JAPWDO010000004">
    <property type="protein sequence ID" value="KAJ5472747.1"/>
    <property type="molecule type" value="Genomic_DNA"/>
</dbReference>
<feature type="non-terminal residue" evidence="1">
    <location>
        <position position="148"/>
    </location>
</feature>
<reference evidence="1" key="2">
    <citation type="journal article" date="2023" name="IMA Fungus">
        <title>Comparative genomic study of the Penicillium genus elucidates a diverse pangenome and 15 lateral gene transfer events.</title>
        <authorList>
            <person name="Petersen C."/>
            <person name="Sorensen T."/>
            <person name="Nielsen M.R."/>
            <person name="Sondergaard T.E."/>
            <person name="Sorensen J.L."/>
            <person name="Fitzpatrick D.A."/>
            <person name="Frisvad J.C."/>
            <person name="Nielsen K.L."/>
        </authorList>
    </citation>
    <scope>NUCLEOTIDE SEQUENCE</scope>
    <source>
        <strain evidence="1">IBT 17660</strain>
    </source>
</reference>
<dbReference type="OrthoDB" id="4376790at2759"/>
<evidence type="ECO:0000313" key="2">
    <source>
        <dbReference type="Proteomes" id="UP001147760"/>
    </source>
</evidence>
<dbReference type="Proteomes" id="UP001147760">
    <property type="component" value="Unassembled WGS sequence"/>
</dbReference>
<comment type="caution">
    <text evidence="1">The sequence shown here is derived from an EMBL/GenBank/DDBJ whole genome shotgun (WGS) entry which is preliminary data.</text>
</comment>
<gene>
    <name evidence="1" type="ORF">N7530_006748</name>
</gene>
<evidence type="ECO:0000313" key="1">
    <source>
        <dbReference type="EMBL" id="KAJ5472747.1"/>
    </source>
</evidence>
<dbReference type="AlphaFoldDB" id="A0A9X0BMX1"/>
<accession>A0A9X0BMX1</accession>